<feature type="region of interest" description="Disordered" evidence="1">
    <location>
        <begin position="406"/>
        <end position="430"/>
    </location>
</feature>
<feature type="compositionally biased region" description="Polar residues" evidence="1">
    <location>
        <begin position="222"/>
        <end position="249"/>
    </location>
</feature>
<accession>A0A9W8WRN6</accession>
<gene>
    <name evidence="2" type="ORF">N0V87_009175</name>
</gene>
<feature type="region of interest" description="Disordered" evidence="1">
    <location>
        <begin position="156"/>
        <end position="249"/>
    </location>
</feature>
<evidence type="ECO:0000313" key="2">
    <source>
        <dbReference type="EMBL" id="KAJ4331431.1"/>
    </source>
</evidence>
<evidence type="ECO:0000313" key="3">
    <source>
        <dbReference type="Proteomes" id="UP001140562"/>
    </source>
</evidence>
<proteinExistence type="predicted"/>
<keyword evidence="3" id="KW-1185">Reference proteome</keyword>
<comment type="caution">
    <text evidence="2">The sequence shown here is derived from an EMBL/GenBank/DDBJ whole genome shotgun (WGS) entry which is preliminary data.</text>
</comment>
<dbReference type="AlphaFoldDB" id="A0A9W8WRN6"/>
<feature type="compositionally biased region" description="Acidic residues" evidence="1">
    <location>
        <begin position="421"/>
        <end position="430"/>
    </location>
</feature>
<dbReference type="EMBL" id="JAPEUV010000150">
    <property type="protein sequence ID" value="KAJ4331431.1"/>
    <property type="molecule type" value="Genomic_DNA"/>
</dbReference>
<sequence length="443" mass="49942">MPPKAAKVADEPQSDQDAVEKARLAGVICKTWNINELADIFGTELRANFKQDEGTDISVFSLKVLEALEALSDFTISNDERDQVEVDLEAMCKTRKHATKPMNRGNNLKEKNEKFLVDINKLIRDVKRKKGHRLSALERLEASAYDEDVATFKAHEQAQAEARKKKKSKSKSTTTSKTQKRKNKDLLEPSDTEDEHTPLRKQRRTGSLADHSSPDSARPDNTETGIPRSSPTLDTVLSPSTTSNPTTKRQLALTAIRANWETDDLTNILPKHSYPPSKWHKPLEWRVDILLALYELSKVTVGGQDDVRLQFEPQFRGQEGFDAEFTLRVIRGLRDEIAAQESGDKELVDDADIAREQASLSSPHDRAARRFSAADEAVAKKLLHVKERRKEVLMIIEEIAERSVNRDEDMELEGGTITEQEVAEDMDEEPAEIEIVPEVVDEV</sequence>
<reference evidence="2" key="1">
    <citation type="submission" date="2022-10" db="EMBL/GenBank/DDBJ databases">
        <title>Tapping the CABI collections for fungal endophytes: first genome assemblies for Collariella, Neodidymelliopsis, Ascochyta clinopodiicola, Didymella pomorum, Didymosphaeria variabile, Neocosmospora piperis and Neocucurbitaria cava.</title>
        <authorList>
            <person name="Hill R."/>
        </authorList>
    </citation>
    <scope>NUCLEOTIDE SEQUENCE</scope>
    <source>
        <strain evidence="2">IMI 360193</strain>
    </source>
</reference>
<name>A0A9W8WRN6_9PLEO</name>
<protein>
    <submittedName>
        <fullName evidence="2">Uncharacterized protein</fullName>
    </submittedName>
</protein>
<dbReference type="Proteomes" id="UP001140562">
    <property type="component" value="Unassembled WGS sequence"/>
</dbReference>
<evidence type="ECO:0000256" key="1">
    <source>
        <dbReference type="SAM" id="MobiDB-lite"/>
    </source>
</evidence>
<organism evidence="2 3">
    <name type="scientific">Didymella glomerata</name>
    <dbReference type="NCBI Taxonomy" id="749621"/>
    <lineage>
        <taxon>Eukaryota</taxon>
        <taxon>Fungi</taxon>
        <taxon>Dikarya</taxon>
        <taxon>Ascomycota</taxon>
        <taxon>Pezizomycotina</taxon>
        <taxon>Dothideomycetes</taxon>
        <taxon>Pleosporomycetidae</taxon>
        <taxon>Pleosporales</taxon>
        <taxon>Pleosporineae</taxon>
        <taxon>Didymellaceae</taxon>
        <taxon>Didymella</taxon>
    </lineage>
</organism>